<dbReference type="Proteomes" id="UP001159363">
    <property type="component" value="Chromosome 1"/>
</dbReference>
<reference evidence="1 2" key="1">
    <citation type="submission" date="2023-02" db="EMBL/GenBank/DDBJ databases">
        <title>LHISI_Scaffold_Assembly.</title>
        <authorList>
            <person name="Stuart O.P."/>
            <person name="Cleave R."/>
            <person name="Magrath M.J.L."/>
            <person name="Mikheyev A.S."/>
        </authorList>
    </citation>
    <scope>NUCLEOTIDE SEQUENCE [LARGE SCALE GENOMIC DNA]</scope>
    <source>
        <strain evidence="1">Daus_M_001</strain>
        <tissue evidence="1">Leg muscle</tissue>
    </source>
</reference>
<evidence type="ECO:0000313" key="2">
    <source>
        <dbReference type="Proteomes" id="UP001159363"/>
    </source>
</evidence>
<gene>
    <name evidence="1" type="ORF">PR048_001680</name>
</gene>
<proteinExistence type="predicted"/>
<keyword evidence="2" id="KW-1185">Reference proteome</keyword>
<sequence length="345" mass="38802">MKLKVKAALKDKLVVIVEDETAESKVRCIFAILFRTLNTKTAEQEPAAHSWIQQMDCSQAIIDGIKKYDVEYNNILGVVSDSAQYGKMFPSITNHCWGSPAPFSVFCTKTELRELSFPSFHPVSCTSDTSWNLWFEAVQYLNKYVDVLVDFFKNKIEEESNSSSSASVISMFQDKQSAAQLKVEIVFLSKVSEKILELINTPEESNYTFGHKLWDELKAASSTLESLVNACTNVVTKEKIKELRECMKKCSAGVQNMSGCANEVRGKLRAAAFTYEPALFGARGRRHPFFPRRLEGEYFHGIFPLLRTTPGAFGCTRLSNAWLPFPQQHNAKCKYTAIFDAGCGE</sequence>
<comment type="caution">
    <text evidence="1">The sequence shown here is derived from an EMBL/GenBank/DDBJ whole genome shotgun (WGS) entry which is preliminary data.</text>
</comment>
<name>A0ABQ9II72_9NEOP</name>
<organism evidence="1 2">
    <name type="scientific">Dryococelus australis</name>
    <dbReference type="NCBI Taxonomy" id="614101"/>
    <lineage>
        <taxon>Eukaryota</taxon>
        <taxon>Metazoa</taxon>
        <taxon>Ecdysozoa</taxon>
        <taxon>Arthropoda</taxon>
        <taxon>Hexapoda</taxon>
        <taxon>Insecta</taxon>
        <taxon>Pterygota</taxon>
        <taxon>Neoptera</taxon>
        <taxon>Polyneoptera</taxon>
        <taxon>Phasmatodea</taxon>
        <taxon>Verophasmatodea</taxon>
        <taxon>Anareolatae</taxon>
        <taxon>Phasmatidae</taxon>
        <taxon>Eurycanthinae</taxon>
        <taxon>Dryococelus</taxon>
    </lineage>
</organism>
<dbReference type="EMBL" id="JARBHB010000001">
    <property type="protein sequence ID" value="KAJ8896336.1"/>
    <property type="molecule type" value="Genomic_DNA"/>
</dbReference>
<evidence type="ECO:0000313" key="1">
    <source>
        <dbReference type="EMBL" id="KAJ8896336.1"/>
    </source>
</evidence>
<protein>
    <submittedName>
        <fullName evidence="1">Uncharacterized protein</fullName>
    </submittedName>
</protein>
<accession>A0ABQ9II72</accession>